<dbReference type="AlphaFoldDB" id="A0A1E5P0P9"/>
<accession>A0A1E5P0P9</accession>
<organism evidence="3 4">
    <name type="scientific">Streptomyces subrutilus</name>
    <dbReference type="NCBI Taxonomy" id="36818"/>
    <lineage>
        <taxon>Bacteria</taxon>
        <taxon>Bacillati</taxon>
        <taxon>Actinomycetota</taxon>
        <taxon>Actinomycetes</taxon>
        <taxon>Kitasatosporales</taxon>
        <taxon>Streptomycetaceae</taxon>
        <taxon>Streptomyces</taxon>
    </lineage>
</organism>
<name>A0A1E5P0P9_9ACTN</name>
<dbReference type="STRING" id="36818.BGK67_33530"/>
<reference evidence="3 4" key="1">
    <citation type="submission" date="2016-08" db="EMBL/GenBank/DDBJ databases">
        <title>The complete genome of Streptomyces subrutilus 10-1-1.</title>
        <authorList>
            <person name="Chen X."/>
        </authorList>
    </citation>
    <scope>NUCLEOTIDE SEQUENCE [LARGE SCALE GENOMIC DNA]</scope>
    <source>
        <strain evidence="3 4">10-1-1</strain>
    </source>
</reference>
<feature type="domain" description="DUF4253" evidence="2">
    <location>
        <begin position="163"/>
        <end position="273"/>
    </location>
</feature>
<evidence type="ECO:0000256" key="1">
    <source>
        <dbReference type="SAM" id="MobiDB-lite"/>
    </source>
</evidence>
<evidence type="ECO:0000259" key="2">
    <source>
        <dbReference type="Pfam" id="PF14062"/>
    </source>
</evidence>
<dbReference type="Proteomes" id="UP000095705">
    <property type="component" value="Unassembled WGS sequence"/>
</dbReference>
<dbReference type="EMBL" id="MEHK01000002">
    <property type="protein sequence ID" value="OEJ22642.1"/>
    <property type="molecule type" value="Genomic_DNA"/>
</dbReference>
<sequence>MRPVHPESRWSLDGLLPPGRMVTSDEGDGDRQPLWLSDGPAAPDLWTRMHTERARSGLWPLLLDALDPNDGEFRPWGSGEVFPEQMSSPASHDPAGLLAQWWATYTAVDEDDDVLDVKRRLAVTAPFGEVWPGLAASRGTVTNPEQLASEFAEAFLTDCPRTRLGLVAAPSGAEALTAVGWAGPCNYENDTAKFSAVVRDWEQRFGARVVAVGFSTLHLSIAAPPVSEHEALLVAAEHFAFCPDNIWQGSRPYTLAAYAERITGAHRWDFWWD</sequence>
<comment type="caution">
    <text evidence="3">The sequence shown here is derived from an EMBL/GenBank/DDBJ whole genome shotgun (WGS) entry which is preliminary data.</text>
</comment>
<protein>
    <recommendedName>
        <fullName evidence="2">DUF4253 domain-containing protein</fullName>
    </recommendedName>
</protein>
<feature type="compositionally biased region" description="Basic and acidic residues" evidence="1">
    <location>
        <begin position="1"/>
        <end position="10"/>
    </location>
</feature>
<proteinExistence type="predicted"/>
<evidence type="ECO:0000313" key="3">
    <source>
        <dbReference type="EMBL" id="OEJ22642.1"/>
    </source>
</evidence>
<feature type="region of interest" description="Disordered" evidence="1">
    <location>
        <begin position="1"/>
        <end position="36"/>
    </location>
</feature>
<keyword evidence="4" id="KW-1185">Reference proteome</keyword>
<gene>
    <name evidence="3" type="ORF">BGK67_33530</name>
</gene>
<dbReference type="Pfam" id="PF14062">
    <property type="entry name" value="DUF4253"/>
    <property type="match status" value="1"/>
</dbReference>
<evidence type="ECO:0000313" key="4">
    <source>
        <dbReference type="Proteomes" id="UP000095705"/>
    </source>
</evidence>
<dbReference type="InterPro" id="IPR025349">
    <property type="entry name" value="DUF4253"/>
</dbReference>